<feature type="transmembrane region" description="Helical" evidence="4">
    <location>
        <begin position="6"/>
        <end position="25"/>
    </location>
</feature>
<dbReference type="EMBL" id="JBHTJH010000017">
    <property type="protein sequence ID" value="MFD0863621.1"/>
    <property type="molecule type" value="Genomic_DNA"/>
</dbReference>
<dbReference type="PANTHER" id="PTHR12151:SF25">
    <property type="entry name" value="LINALOOL DEHYDRATASE_ISOMERASE DOMAIN-CONTAINING PROTEIN"/>
    <property type="match status" value="1"/>
</dbReference>
<feature type="domain" description="Thioredoxin" evidence="5">
    <location>
        <begin position="55"/>
        <end position="228"/>
    </location>
</feature>
<keyword evidence="4" id="KW-0472">Membrane</keyword>
<keyword evidence="4" id="KW-0812">Transmembrane</keyword>
<comment type="similarity">
    <text evidence="1">Belongs to the SCO1/2 family.</text>
</comment>
<dbReference type="CDD" id="cd02968">
    <property type="entry name" value="SCO"/>
    <property type="match status" value="1"/>
</dbReference>
<dbReference type="Gene3D" id="3.40.30.10">
    <property type="entry name" value="Glutaredoxin"/>
    <property type="match status" value="1"/>
</dbReference>
<dbReference type="InterPro" id="IPR013766">
    <property type="entry name" value="Thioredoxin_domain"/>
</dbReference>
<dbReference type="SUPFAM" id="SSF52833">
    <property type="entry name" value="Thioredoxin-like"/>
    <property type="match status" value="1"/>
</dbReference>
<evidence type="ECO:0000313" key="6">
    <source>
        <dbReference type="EMBL" id="MFD0863621.1"/>
    </source>
</evidence>
<keyword evidence="4" id="KW-1133">Transmembrane helix</keyword>
<keyword evidence="2" id="KW-0186">Copper</keyword>
<gene>
    <name evidence="6" type="ORF">ACFQ1M_15500</name>
</gene>
<accession>A0ABW3D1E3</accession>
<dbReference type="Proteomes" id="UP001596978">
    <property type="component" value="Unassembled WGS sequence"/>
</dbReference>
<feature type="coiled-coil region" evidence="3">
    <location>
        <begin position="209"/>
        <end position="236"/>
    </location>
</feature>
<keyword evidence="7" id="KW-1185">Reference proteome</keyword>
<dbReference type="InterPro" id="IPR036249">
    <property type="entry name" value="Thioredoxin-like_sf"/>
</dbReference>
<evidence type="ECO:0000259" key="5">
    <source>
        <dbReference type="PROSITE" id="PS51352"/>
    </source>
</evidence>
<evidence type="ECO:0000256" key="4">
    <source>
        <dbReference type="SAM" id="Phobius"/>
    </source>
</evidence>
<reference evidence="7" key="1">
    <citation type="journal article" date="2019" name="Int. J. Syst. Evol. Microbiol.">
        <title>The Global Catalogue of Microorganisms (GCM) 10K type strain sequencing project: providing services to taxonomists for standard genome sequencing and annotation.</title>
        <authorList>
            <consortium name="The Broad Institute Genomics Platform"/>
            <consortium name="The Broad Institute Genome Sequencing Center for Infectious Disease"/>
            <person name="Wu L."/>
            <person name="Ma J."/>
        </authorList>
    </citation>
    <scope>NUCLEOTIDE SEQUENCE [LARGE SCALE GENOMIC DNA]</scope>
    <source>
        <strain evidence="7">CCUG 62952</strain>
    </source>
</reference>
<evidence type="ECO:0000256" key="2">
    <source>
        <dbReference type="ARBA" id="ARBA00023008"/>
    </source>
</evidence>
<proteinExistence type="inferred from homology"/>
<evidence type="ECO:0000313" key="7">
    <source>
        <dbReference type="Proteomes" id="UP001596978"/>
    </source>
</evidence>
<name>A0ABW3D1E3_9FLAO</name>
<dbReference type="Pfam" id="PF02630">
    <property type="entry name" value="SCO1-SenC"/>
    <property type="match status" value="1"/>
</dbReference>
<comment type="caution">
    <text evidence="6">The sequence shown here is derived from an EMBL/GenBank/DDBJ whole genome shotgun (WGS) entry which is preliminary data.</text>
</comment>
<dbReference type="PANTHER" id="PTHR12151">
    <property type="entry name" value="ELECTRON TRANSPORT PROTIN SCO1/SENC FAMILY MEMBER"/>
    <property type="match status" value="1"/>
</dbReference>
<protein>
    <submittedName>
        <fullName evidence="6">SCO family protein</fullName>
    </submittedName>
</protein>
<evidence type="ECO:0000256" key="1">
    <source>
        <dbReference type="ARBA" id="ARBA00010996"/>
    </source>
</evidence>
<evidence type="ECO:0000256" key="3">
    <source>
        <dbReference type="SAM" id="Coils"/>
    </source>
</evidence>
<dbReference type="RefSeq" id="WP_386409817.1">
    <property type="nucleotide sequence ID" value="NZ_JBHTJH010000017.1"/>
</dbReference>
<dbReference type="InterPro" id="IPR003782">
    <property type="entry name" value="SCO1/SenC"/>
</dbReference>
<keyword evidence="3" id="KW-0175">Coiled coil</keyword>
<dbReference type="PROSITE" id="PS51352">
    <property type="entry name" value="THIOREDOXIN_2"/>
    <property type="match status" value="1"/>
</dbReference>
<organism evidence="6 7">
    <name type="scientific">Sungkyunkwania multivorans</name>
    <dbReference type="NCBI Taxonomy" id="1173618"/>
    <lineage>
        <taxon>Bacteria</taxon>
        <taxon>Pseudomonadati</taxon>
        <taxon>Bacteroidota</taxon>
        <taxon>Flavobacteriia</taxon>
        <taxon>Flavobacteriales</taxon>
        <taxon>Flavobacteriaceae</taxon>
        <taxon>Sungkyunkwania</taxon>
    </lineage>
</organism>
<sequence length="236" mass="26824">MKNKSYIGISFIILVFGIIFIPKIVDRIKRGDVTDLKDRSSAVSENTLAYITSAMGEKVKVPDFIFTNQDSLPITNEDYLGKVYVLEFFFTKCPTICPIMNQKMKELDDLFGDKADFGIVSITIDPANDTPLKLKEHAELYDPQSKNWNFLTGKKETIYDLANNGFKMYAGQGSEEAGGFEHSGLFALIDKEGYIRSRKDQYGNPITYYRAIEDSEYGLENQIEELKEDIKLLLSE</sequence>